<gene>
    <name evidence="5" type="ORF">S03H2_11145</name>
</gene>
<comment type="similarity">
    <text evidence="1">Belongs to the ABC transporter superfamily.</text>
</comment>
<evidence type="ECO:0000256" key="4">
    <source>
        <dbReference type="ARBA" id="ARBA00022840"/>
    </source>
</evidence>
<dbReference type="Gene3D" id="3.40.50.300">
    <property type="entry name" value="P-loop containing nucleotide triphosphate hydrolases"/>
    <property type="match status" value="1"/>
</dbReference>
<feature type="non-terminal residue" evidence="5">
    <location>
        <position position="1"/>
    </location>
</feature>
<reference evidence="5" key="1">
    <citation type="journal article" date="2014" name="Front. Microbiol.">
        <title>High frequency of phylogenetically diverse reductive dehalogenase-homologous genes in deep subseafloor sedimentary metagenomes.</title>
        <authorList>
            <person name="Kawai M."/>
            <person name="Futagami T."/>
            <person name="Toyoda A."/>
            <person name="Takaki Y."/>
            <person name="Nishi S."/>
            <person name="Hori S."/>
            <person name="Arai W."/>
            <person name="Tsubouchi T."/>
            <person name="Morono Y."/>
            <person name="Uchiyama I."/>
            <person name="Ito T."/>
            <person name="Fujiyama A."/>
            <person name="Inagaki F."/>
            <person name="Takami H."/>
        </authorList>
    </citation>
    <scope>NUCLEOTIDE SEQUENCE</scope>
    <source>
        <strain evidence="5">Expedition CK06-06</strain>
    </source>
</reference>
<evidence type="ECO:0008006" key="6">
    <source>
        <dbReference type="Google" id="ProtNLM"/>
    </source>
</evidence>
<name>X1G5I8_9ZZZZ</name>
<dbReference type="AlphaFoldDB" id="X1G5I8"/>
<sequence length="149" mass="16651">EPTTSFDVQSRVELHDIIIESQERNTTILLATPNMAEASKLATRMVILWRGKIITAGTPLEVTATGARLAKISVRVVGPSLSKPGIKFPSVTKSLLKDEYKIYYSNNPGLTVSAIIKHISKQKDELIDMRVERSLEERFLEITDNEAKK</sequence>
<dbReference type="InterPro" id="IPR027417">
    <property type="entry name" value="P-loop_NTPase"/>
</dbReference>
<proteinExistence type="inferred from homology"/>
<dbReference type="EMBL" id="BARU01005694">
    <property type="protein sequence ID" value="GAH40090.1"/>
    <property type="molecule type" value="Genomic_DNA"/>
</dbReference>
<keyword evidence="4" id="KW-0067">ATP-binding</keyword>
<evidence type="ECO:0000313" key="5">
    <source>
        <dbReference type="EMBL" id="GAH40090.1"/>
    </source>
</evidence>
<dbReference type="SUPFAM" id="SSF52540">
    <property type="entry name" value="P-loop containing nucleoside triphosphate hydrolases"/>
    <property type="match status" value="1"/>
</dbReference>
<evidence type="ECO:0000256" key="1">
    <source>
        <dbReference type="ARBA" id="ARBA00005417"/>
    </source>
</evidence>
<comment type="caution">
    <text evidence="5">The sequence shown here is derived from an EMBL/GenBank/DDBJ whole genome shotgun (WGS) entry which is preliminary data.</text>
</comment>
<dbReference type="PANTHER" id="PTHR42711:SF5">
    <property type="entry name" value="ABC TRANSPORTER ATP-BINDING PROTEIN NATA"/>
    <property type="match status" value="1"/>
</dbReference>
<dbReference type="InterPro" id="IPR050763">
    <property type="entry name" value="ABC_transporter_ATP-binding"/>
</dbReference>
<protein>
    <recommendedName>
        <fullName evidence="6">DUF4162 domain-containing protein</fullName>
    </recommendedName>
</protein>
<accession>X1G5I8</accession>
<dbReference type="PANTHER" id="PTHR42711">
    <property type="entry name" value="ABC TRANSPORTER ATP-BINDING PROTEIN"/>
    <property type="match status" value="1"/>
</dbReference>
<dbReference type="GO" id="GO:0005524">
    <property type="term" value="F:ATP binding"/>
    <property type="evidence" value="ECO:0007669"/>
    <property type="project" value="UniProtKB-KW"/>
</dbReference>
<evidence type="ECO:0000256" key="2">
    <source>
        <dbReference type="ARBA" id="ARBA00022448"/>
    </source>
</evidence>
<keyword evidence="3" id="KW-0547">Nucleotide-binding</keyword>
<keyword evidence="2" id="KW-0813">Transport</keyword>
<evidence type="ECO:0000256" key="3">
    <source>
        <dbReference type="ARBA" id="ARBA00022741"/>
    </source>
</evidence>
<organism evidence="5">
    <name type="scientific">marine sediment metagenome</name>
    <dbReference type="NCBI Taxonomy" id="412755"/>
    <lineage>
        <taxon>unclassified sequences</taxon>
        <taxon>metagenomes</taxon>
        <taxon>ecological metagenomes</taxon>
    </lineage>
</organism>